<name>A0ABD2C2B6_VESMC</name>
<proteinExistence type="predicted"/>
<keyword evidence="1" id="KW-0812">Transmembrane</keyword>
<keyword evidence="3" id="KW-1185">Reference proteome</keyword>
<protein>
    <submittedName>
        <fullName evidence="2">Uncharacterized protein</fullName>
    </submittedName>
</protein>
<feature type="non-terminal residue" evidence="2">
    <location>
        <position position="1"/>
    </location>
</feature>
<evidence type="ECO:0000256" key="1">
    <source>
        <dbReference type="SAM" id="Phobius"/>
    </source>
</evidence>
<reference evidence="2 3" key="1">
    <citation type="journal article" date="2024" name="Ann. Entomol. Soc. Am.">
        <title>Genomic analyses of the southern and eastern yellowjacket wasps (Hymenoptera: Vespidae) reveal evolutionary signatures of social life.</title>
        <authorList>
            <person name="Catto M.A."/>
            <person name="Caine P.B."/>
            <person name="Orr S.E."/>
            <person name="Hunt B.G."/>
            <person name="Goodisman M.A.D."/>
        </authorList>
    </citation>
    <scope>NUCLEOTIDE SEQUENCE [LARGE SCALE GENOMIC DNA]</scope>
    <source>
        <strain evidence="2">232</strain>
        <tissue evidence="2">Head and thorax</tissue>
    </source>
</reference>
<gene>
    <name evidence="2" type="ORF">V1477_010572</name>
</gene>
<keyword evidence="1" id="KW-1133">Transmembrane helix</keyword>
<evidence type="ECO:0000313" key="2">
    <source>
        <dbReference type="EMBL" id="KAL2739183.1"/>
    </source>
</evidence>
<keyword evidence="1" id="KW-0472">Membrane</keyword>
<organism evidence="2 3">
    <name type="scientific">Vespula maculifrons</name>
    <name type="common">Eastern yellow jacket</name>
    <name type="synonym">Wasp</name>
    <dbReference type="NCBI Taxonomy" id="7453"/>
    <lineage>
        <taxon>Eukaryota</taxon>
        <taxon>Metazoa</taxon>
        <taxon>Ecdysozoa</taxon>
        <taxon>Arthropoda</taxon>
        <taxon>Hexapoda</taxon>
        <taxon>Insecta</taxon>
        <taxon>Pterygota</taxon>
        <taxon>Neoptera</taxon>
        <taxon>Endopterygota</taxon>
        <taxon>Hymenoptera</taxon>
        <taxon>Apocrita</taxon>
        <taxon>Aculeata</taxon>
        <taxon>Vespoidea</taxon>
        <taxon>Vespidae</taxon>
        <taxon>Vespinae</taxon>
        <taxon>Vespula</taxon>
    </lineage>
</organism>
<accession>A0ABD2C2B6</accession>
<dbReference type="AlphaFoldDB" id="A0ABD2C2B6"/>
<feature type="transmembrane region" description="Helical" evidence="1">
    <location>
        <begin position="40"/>
        <end position="61"/>
    </location>
</feature>
<sequence length="72" mass="8473">DKNKTCIFVTTYRNDYRIFISRRCLLPTSRCITKFTEKKVMPILTLVLVNAHCILVTMISIREPPFLGVRRQ</sequence>
<comment type="caution">
    <text evidence="2">The sequence shown here is derived from an EMBL/GenBank/DDBJ whole genome shotgun (WGS) entry which is preliminary data.</text>
</comment>
<dbReference type="EMBL" id="JAYRBN010000061">
    <property type="protein sequence ID" value="KAL2739183.1"/>
    <property type="molecule type" value="Genomic_DNA"/>
</dbReference>
<evidence type="ECO:0000313" key="3">
    <source>
        <dbReference type="Proteomes" id="UP001607303"/>
    </source>
</evidence>
<dbReference type="Proteomes" id="UP001607303">
    <property type="component" value="Unassembled WGS sequence"/>
</dbReference>